<organism evidence="2">
    <name type="scientific">[Clostridium] nexile</name>
    <dbReference type="NCBI Taxonomy" id="29361"/>
    <lineage>
        <taxon>Bacteria</taxon>
        <taxon>Bacillati</taxon>
        <taxon>Bacillota</taxon>
        <taxon>Clostridia</taxon>
        <taxon>Lachnospirales</taxon>
        <taxon>Lachnospiraceae</taxon>
        <taxon>Tyzzerella</taxon>
    </lineage>
</organism>
<accession>A0A6N2W2S5</accession>
<gene>
    <name evidence="2" type="ORF">CNLFYP112_00608</name>
</gene>
<dbReference type="PROSITE" id="PS51257">
    <property type="entry name" value="PROKAR_LIPOPROTEIN"/>
    <property type="match status" value="1"/>
</dbReference>
<feature type="chain" id="PRO_5038360827" description="Lipoprotein" evidence="1">
    <location>
        <begin position="22"/>
        <end position="129"/>
    </location>
</feature>
<proteinExistence type="predicted"/>
<evidence type="ECO:0000313" key="2">
    <source>
        <dbReference type="EMBL" id="VYT36608.1"/>
    </source>
</evidence>
<keyword evidence="1" id="KW-0732">Signal</keyword>
<evidence type="ECO:0008006" key="3">
    <source>
        <dbReference type="Google" id="ProtNLM"/>
    </source>
</evidence>
<protein>
    <recommendedName>
        <fullName evidence="3">Lipoprotein</fullName>
    </recommendedName>
</protein>
<dbReference type="AlphaFoldDB" id="A0A6N2W2S5"/>
<dbReference type="EMBL" id="CACRTG010000043">
    <property type="protein sequence ID" value="VYT36608.1"/>
    <property type="molecule type" value="Genomic_DNA"/>
</dbReference>
<sequence length="129" mass="14321">MKKIGMVLCVFLFMISMTACSSLKDNPVHLGVNAVITEIDEGNNTITVKDGAEEGILGKNCLIDCSSIPMIYCDYDTGQVVSISFEDLQVQDEIILSIRNSEIENSKDEDNKGRTIKVEQLQLSTQRMK</sequence>
<evidence type="ECO:0000256" key="1">
    <source>
        <dbReference type="SAM" id="SignalP"/>
    </source>
</evidence>
<feature type="signal peptide" evidence="1">
    <location>
        <begin position="1"/>
        <end position="21"/>
    </location>
</feature>
<name>A0A6N2W2S5_9FIRM</name>
<reference evidence="2" key="1">
    <citation type="submission" date="2019-11" db="EMBL/GenBank/DDBJ databases">
        <authorList>
            <person name="Feng L."/>
        </authorList>
    </citation>
    <scope>NUCLEOTIDE SEQUENCE</scope>
    <source>
        <strain evidence="2">CnexileLFYP112</strain>
    </source>
</reference>